<dbReference type="EMBL" id="JNBS01002153">
    <property type="protein sequence ID" value="OQR94975.1"/>
    <property type="molecule type" value="Genomic_DNA"/>
</dbReference>
<evidence type="ECO:0000313" key="1">
    <source>
        <dbReference type="EMBL" id="OQR94975.1"/>
    </source>
</evidence>
<sequence>MTQAISNENMATFEFLKELDNSTFYPKESIAKGKEYLRDLCRAIESSQPKTIQDLTELTQKTTQDFNLLEEELNEEGCIIDTVAREAIAMAIGCISEAYGFEQVDIEQLIANREW</sequence>
<evidence type="ECO:0000313" key="2">
    <source>
        <dbReference type="Proteomes" id="UP000243217"/>
    </source>
</evidence>
<dbReference type="AlphaFoldDB" id="A0A1V9ZAF3"/>
<dbReference type="Pfam" id="PF18977">
    <property type="entry name" value="DUF5713"/>
    <property type="match status" value="1"/>
</dbReference>
<name>A0A1V9ZAF3_9STRA</name>
<protein>
    <submittedName>
        <fullName evidence="1">Uncharacterized protein</fullName>
    </submittedName>
</protein>
<keyword evidence="2" id="KW-1185">Reference proteome</keyword>
<dbReference type="Proteomes" id="UP000243217">
    <property type="component" value="Unassembled WGS sequence"/>
</dbReference>
<gene>
    <name evidence="1" type="ORF">THRCLA_22189</name>
</gene>
<dbReference type="OrthoDB" id="70740at2759"/>
<comment type="caution">
    <text evidence="1">The sequence shown here is derived from an EMBL/GenBank/DDBJ whole genome shotgun (WGS) entry which is preliminary data.</text>
</comment>
<accession>A0A1V9ZAF3</accession>
<organism evidence="1 2">
    <name type="scientific">Thraustotheca clavata</name>
    <dbReference type="NCBI Taxonomy" id="74557"/>
    <lineage>
        <taxon>Eukaryota</taxon>
        <taxon>Sar</taxon>
        <taxon>Stramenopiles</taxon>
        <taxon>Oomycota</taxon>
        <taxon>Saprolegniomycetes</taxon>
        <taxon>Saprolegniales</taxon>
        <taxon>Achlyaceae</taxon>
        <taxon>Thraustotheca</taxon>
    </lineage>
</organism>
<proteinExistence type="predicted"/>
<dbReference type="InterPro" id="IPR043767">
    <property type="entry name" value="DUF5713"/>
</dbReference>
<reference evidence="1 2" key="1">
    <citation type="journal article" date="2014" name="Genome Biol. Evol.">
        <title>The secreted proteins of Achlya hypogyna and Thraustotheca clavata identify the ancestral oomycete secretome and reveal gene acquisitions by horizontal gene transfer.</title>
        <authorList>
            <person name="Misner I."/>
            <person name="Blouin N."/>
            <person name="Leonard G."/>
            <person name="Richards T.A."/>
            <person name="Lane C.E."/>
        </authorList>
    </citation>
    <scope>NUCLEOTIDE SEQUENCE [LARGE SCALE GENOMIC DNA]</scope>
    <source>
        <strain evidence="1 2">ATCC 34112</strain>
    </source>
</reference>